<dbReference type="InterPro" id="IPR005828">
    <property type="entry name" value="MFS_sugar_transport-like"/>
</dbReference>
<evidence type="ECO:0000256" key="7">
    <source>
        <dbReference type="RuleBase" id="RU003346"/>
    </source>
</evidence>
<dbReference type="SUPFAM" id="SSF103473">
    <property type="entry name" value="MFS general substrate transporter"/>
    <property type="match status" value="1"/>
</dbReference>
<dbReference type="PANTHER" id="PTHR48022">
    <property type="entry name" value="PLASTIDIC GLUCOSE TRANSPORTER 4"/>
    <property type="match status" value="1"/>
</dbReference>
<comment type="similarity">
    <text evidence="2 7">Belongs to the major facilitator superfamily. Sugar transporter (TC 2.A.1.1) family.</text>
</comment>
<proteinExistence type="inferred from homology"/>
<gene>
    <name evidence="11" type="ORF">PT974_03804</name>
</gene>
<evidence type="ECO:0000256" key="3">
    <source>
        <dbReference type="ARBA" id="ARBA00022448"/>
    </source>
</evidence>
<evidence type="ECO:0000256" key="4">
    <source>
        <dbReference type="ARBA" id="ARBA00022692"/>
    </source>
</evidence>
<evidence type="ECO:0000313" key="12">
    <source>
        <dbReference type="Proteomes" id="UP001338125"/>
    </source>
</evidence>
<dbReference type="InterPro" id="IPR003663">
    <property type="entry name" value="Sugar/inositol_transpt"/>
</dbReference>
<sequence>MADLAKGPAIHSEKVDRSDSNEQPSVIEAIQISHLAEEAKPKLWTRRMFRLYSILLLGYLCIVLQGYDGSLMGAINAMPQYQRAFGLREAGSSTGLVFAIFNIGSLCALPFAGPLNDMSGRRWGIFVGCIFVIVGTCIQAPAISRGMFLGGRFVCGVGQGFINVSAPTFVTEMAHPHWRGPLSGLMQTNFFVGSIIASWITYGTAYLSGEGSFRIPLWLQMVSSGVVAAGILFCPETPRWLVAHNRRDEAERVLAELHGEGSRDNPFVKLQMAEMDSSIYTDGSDKRWWDYRDLFNTHSARRRMICVIGMAWFGQYSGNALVSYYFPVIVKQTGITDPHTQLLLNALNPVVSWFAAILGATLLDRVGRRPFLLSGITGMAICLAIVTGCTKLSIDDSNKAAGHAGIFFVYLFSVIFSLCIVPLIPFYISETLATETRAKGTAVGQVVGSAASILGQYTSSVAIDKIGYYYYLVFIFWDVIEVTIIYFYFPETKNRTLEELNEVFEAPNPVKKSLEKRSTATIVRRTILGRGGTKRCEMCERRAV</sequence>
<evidence type="ECO:0000256" key="2">
    <source>
        <dbReference type="ARBA" id="ARBA00010992"/>
    </source>
</evidence>
<keyword evidence="4 9" id="KW-0812">Transmembrane</keyword>
<dbReference type="EMBL" id="JAVFKD010000004">
    <property type="protein sequence ID" value="KAK5995400.1"/>
    <property type="molecule type" value="Genomic_DNA"/>
</dbReference>
<comment type="caution">
    <text evidence="11">The sequence shown here is derived from an EMBL/GenBank/DDBJ whole genome shotgun (WGS) entry which is preliminary data.</text>
</comment>
<feature type="transmembrane region" description="Helical" evidence="9">
    <location>
        <begin position="123"/>
        <end position="143"/>
    </location>
</feature>
<feature type="transmembrane region" description="Helical" evidence="9">
    <location>
        <begin position="469"/>
        <end position="489"/>
    </location>
</feature>
<feature type="transmembrane region" description="Helical" evidence="9">
    <location>
        <begin position="371"/>
        <end position="394"/>
    </location>
</feature>
<accession>A0ABR0SUI6</accession>
<dbReference type="PROSITE" id="PS00216">
    <property type="entry name" value="SUGAR_TRANSPORT_1"/>
    <property type="match status" value="1"/>
</dbReference>
<reference evidence="11 12" key="1">
    <citation type="submission" date="2024-01" db="EMBL/GenBank/DDBJ databases">
        <title>Complete genome of Cladobotryum mycophilum ATHUM6906.</title>
        <authorList>
            <person name="Christinaki A.C."/>
            <person name="Myridakis A.I."/>
            <person name="Kouvelis V.N."/>
        </authorList>
    </citation>
    <scope>NUCLEOTIDE SEQUENCE [LARGE SCALE GENOMIC DNA]</scope>
    <source>
        <strain evidence="11 12">ATHUM6906</strain>
    </source>
</reference>
<dbReference type="Proteomes" id="UP001338125">
    <property type="component" value="Unassembled WGS sequence"/>
</dbReference>
<feature type="transmembrane region" description="Helical" evidence="9">
    <location>
        <begin position="190"/>
        <end position="209"/>
    </location>
</feature>
<organism evidence="11 12">
    <name type="scientific">Cladobotryum mycophilum</name>
    <dbReference type="NCBI Taxonomy" id="491253"/>
    <lineage>
        <taxon>Eukaryota</taxon>
        <taxon>Fungi</taxon>
        <taxon>Dikarya</taxon>
        <taxon>Ascomycota</taxon>
        <taxon>Pezizomycotina</taxon>
        <taxon>Sordariomycetes</taxon>
        <taxon>Hypocreomycetidae</taxon>
        <taxon>Hypocreales</taxon>
        <taxon>Hypocreaceae</taxon>
        <taxon>Cladobotryum</taxon>
    </lineage>
</organism>
<evidence type="ECO:0000313" key="11">
    <source>
        <dbReference type="EMBL" id="KAK5995400.1"/>
    </source>
</evidence>
<keyword evidence="3 7" id="KW-0813">Transport</keyword>
<evidence type="ECO:0000256" key="1">
    <source>
        <dbReference type="ARBA" id="ARBA00004141"/>
    </source>
</evidence>
<keyword evidence="12" id="KW-1185">Reference proteome</keyword>
<dbReference type="NCBIfam" id="TIGR00879">
    <property type="entry name" value="SP"/>
    <property type="match status" value="1"/>
</dbReference>
<evidence type="ECO:0000256" key="8">
    <source>
        <dbReference type="SAM" id="MobiDB-lite"/>
    </source>
</evidence>
<comment type="subcellular location">
    <subcellularLocation>
        <location evidence="1">Membrane</location>
        <topology evidence="1">Multi-pass membrane protein</topology>
    </subcellularLocation>
</comment>
<name>A0ABR0SUI6_9HYPO</name>
<evidence type="ECO:0000259" key="10">
    <source>
        <dbReference type="PROSITE" id="PS50850"/>
    </source>
</evidence>
<keyword evidence="5 9" id="KW-1133">Transmembrane helix</keyword>
<dbReference type="InterPro" id="IPR050360">
    <property type="entry name" value="MFS_Sugar_Transporters"/>
</dbReference>
<evidence type="ECO:0000256" key="5">
    <source>
        <dbReference type="ARBA" id="ARBA00022989"/>
    </source>
</evidence>
<dbReference type="PANTHER" id="PTHR48022:SF70">
    <property type="entry name" value="MONOSACCHARIDE TRANSPORTER, PUTATIVE (AFU_ORTHOLOGUE AFUA_5G14540)-RELATED"/>
    <property type="match status" value="1"/>
</dbReference>
<feature type="transmembrane region" description="Helical" evidence="9">
    <location>
        <begin position="440"/>
        <end position="457"/>
    </location>
</feature>
<dbReference type="InterPro" id="IPR020846">
    <property type="entry name" value="MFS_dom"/>
</dbReference>
<feature type="transmembrane region" description="Helical" evidence="9">
    <location>
        <begin position="49"/>
        <end position="67"/>
    </location>
</feature>
<evidence type="ECO:0000256" key="9">
    <source>
        <dbReference type="SAM" id="Phobius"/>
    </source>
</evidence>
<feature type="transmembrane region" description="Helical" evidence="9">
    <location>
        <begin position="215"/>
        <end position="234"/>
    </location>
</feature>
<dbReference type="Pfam" id="PF00083">
    <property type="entry name" value="Sugar_tr"/>
    <property type="match status" value="1"/>
</dbReference>
<evidence type="ECO:0000256" key="6">
    <source>
        <dbReference type="ARBA" id="ARBA00023136"/>
    </source>
</evidence>
<feature type="compositionally biased region" description="Basic and acidic residues" evidence="8">
    <location>
        <begin position="11"/>
        <end position="20"/>
    </location>
</feature>
<dbReference type="Gene3D" id="1.20.1250.20">
    <property type="entry name" value="MFS general substrate transporter like domains"/>
    <property type="match status" value="1"/>
</dbReference>
<feature type="transmembrane region" description="Helical" evidence="9">
    <location>
        <begin position="90"/>
        <end position="111"/>
    </location>
</feature>
<protein>
    <submittedName>
        <fullName evidence="11">Lactose permease</fullName>
    </submittedName>
</protein>
<dbReference type="PROSITE" id="PS00217">
    <property type="entry name" value="SUGAR_TRANSPORT_2"/>
    <property type="match status" value="1"/>
</dbReference>
<dbReference type="PROSITE" id="PS50850">
    <property type="entry name" value="MFS"/>
    <property type="match status" value="1"/>
</dbReference>
<keyword evidence="6 9" id="KW-0472">Membrane</keyword>
<feature type="transmembrane region" description="Helical" evidence="9">
    <location>
        <begin position="406"/>
        <end position="428"/>
    </location>
</feature>
<feature type="transmembrane region" description="Helical" evidence="9">
    <location>
        <begin position="304"/>
        <end position="326"/>
    </location>
</feature>
<dbReference type="InterPro" id="IPR005829">
    <property type="entry name" value="Sugar_transporter_CS"/>
</dbReference>
<feature type="transmembrane region" description="Helical" evidence="9">
    <location>
        <begin position="149"/>
        <end position="170"/>
    </location>
</feature>
<feature type="region of interest" description="Disordered" evidence="8">
    <location>
        <begin position="1"/>
        <end position="22"/>
    </location>
</feature>
<feature type="transmembrane region" description="Helical" evidence="9">
    <location>
        <begin position="346"/>
        <end position="364"/>
    </location>
</feature>
<dbReference type="InterPro" id="IPR036259">
    <property type="entry name" value="MFS_trans_sf"/>
</dbReference>
<feature type="domain" description="Major facilitator superfamily (MFS) profile" evidence="10">
    <location>
        <begin position="54"/>
        <end position="493"/>
    </location>
</feature>